<protein>
    <submittedName>
        <fullName evidence="2">Uncharacterized protein</fullName>
    </submittedName>
</protein>
<feature type="region of interest" description="Disordered" evidence="1">
    <location>
        <begin position="101"/>
        <end position="125"/>
    </location>
</feature>
<evidence type="ECO:0000313" key="3">
    <source>
        <dbReference type="Proteomes" id="UP000799766"/>
    </source>
</evidence>
<sequence length="253" mass="27795">MVWSAFCTRMLHAQGCGICTPSSRTGRERKREGAGTSRAIADALTRKLIHLFLFCSLDALRGPVSRPIPDASRAALTPPPAQGAGLQTSLLSILLRRGHSHSARRRSQVRRSHQGATLPPPQFAPADWRTRFAGLKHHDGIARRRLGLDPLVRLALARYTLRSPYYTPLLPWPAFPLPKPLPLYTCRAPWAPDSNVRPSGLHGVFATPTPRARSGPAVIWPALFRGRNAWVAMCPAAVFNGADIEALRRTYVG</sequence>
<name>A0A6A6PAN7_9PEZI</name>
<evidence type="ECO:0000256" key="1">
    <source>
        <dbReference type="SAM" id="MobiDB-lite"/>
    </source>
</evidence>
<dbReference type="Proteomes" id="UP000799766">
    <property type="component" value="Unassembled WGS sequence"/>
</dbReference>
<proteinExistence type="predicted"/>
<dbReference type="AlphaFoldDB" id="A0A6A6PAN7"/>
<dbReference type="EMBL" id="MU001672">
    <property type="protein sequence ID" value="KAF2460882.1"/>
    <property type="molecule type" value="Genomic_DNA"/>
</dbReference>
<accession>A0A6A6PAN7</accession>
<reference evidence="2" key="1">
    <citation type="journal article" date="2020" name="Stud. Mycol.">
        <title>101 Dothideomycetes genomes: a test case for predicting lifestyles and emergence of pathogens.</title>
        <authorList>
            <person name="Haridas S."/>
            <person name="Albert R."/>
            <person name="Binder M."/>
            <person name="Bloem J."/>
            <person name="Labutti K."/>
            <person name="Salamov A."/>
            <person name="Andreopoulos B."/>
            <person name="Baker S."/>
            <person name="Barry K."/>
            <person name="Bills G."/>
            <person name="Bluhm B."/>
            <person name="Cannon C."/>
            <person name="Castanera R."/>
            <person name="Culley D."/>
            <person name="Daum C."/>
            <person name="Ezra D."/>
            <person name="Gonzalez J."/>
            <person name="Henrissat B."/>
            <person name="Kuo A."/>
            <person name="Liang C."/>
            <person name="Lipzen A."/>
            <person name="Lutzoni F."/>
            <person name="Magnuson J."/>
            <person name="Mondo S."/>
            <person name="Nolan M."/>
            <person name="Ohm R."/>
            <person name="Pangilinan J."/>
            <person name="Park H.-J."/>
            <person name="Ramirez L."/>
            <person name="Alfaro M."/>
            <person name="Sun H."/>
            <person name="Tritt A."/>
            <person name="Yoshinaga Y."/>
            <person name="Zwiers L.-H."/>
            <person name="Turgeon B."/>
            <person name="Goodwin S."/>
            <person name="Spatafora J."/>
            <person name="Crous P."/>
            <person name="Grigoriev I."/>
        </authorList>
    </citation>
    <scope>NUCLEOTIDE SEQUENCE</scope>
    <source>
        <strain evidence="2">ATCC 16933</strain>
    </source>
</reference>
<keyword evidence="3" id="KW-1185">Reference proteome</keyword>
<feature type="compositionally biased region" description="Basic residues" evidence="1">
    <location>
        <begin position="101"/>
        <end position="113"/>
    </location>
</feature>
<evidence type="ECO:0000313" key="2">
    <source>
        <dbReference type="EMBL" id="KAF2460882.1"/>
    </source>
</evidence>
<gene>
    <name evidence="2" type="ORF">BDY21DRAFT_134064</name>
</gene>
<organism evidence="2 3">
    <name type="scientific">Lineolata rhizophorae</name>
    <dbReference type="NCBI Taxonomy" id="578093"/>
    <lineage>
        <taxon>Eukaryota</taxon>
        <taxon>Fungi</taxon>
        <taxon>Dikarya</taxon>
        <taxon>Ascomycota</taxon>
        <taxon>Pezizomycotina</taxon>
        <taxon>Dothideomycetes</taxon>
        <taxon>Dothideomycetes incertae sedis</taxon>
        <taxon>Lineolatales</taxon>
        <taxon>Lineolataceae</taxon>
        <taxon>Lineolata</taxon>
    </lineage>
</organism>